<protein>
    <submittedName>
        <fullName evidence="2">Folate family ECF transporter S component</fullName>
    </submittedName>
</protein>
<evidence type="ECO:0000313" key="2">
    <source>
        <dbReference type="EMBL" id="XCJ16458.1"/>
    </source>
</evidence>
<dbReference type="Pfam" id="PF07155">
    <property type="entry name" value="ECF-ribofla_trS"/>
    <property type="match status" value="1"/>
</dbReference>
<keyword evidence="1" id="KW-0472">Membrane</keyword>
<feature type="transmembrane region" description="Helical" evidence="1">
    <location>
        <begin position="117"/>
        <end position="137"/>
    </location>
</feature>
<gene>
    <name evidence="2" type="ORF">ABNN70_12430</name>
</gene>
<dbReference type="Gene3D" id="1.10.1760.20">
    <property type="match status" value="1"/>
</dbReference>
<organism evidence="2">
    <name type="scientific">Sporolactobacillus sp. Y61</name>
    <dbReference type="NCBI Taxonomy" id="3160863"/>
    <lineage>
        <taxon>Bacteria</taxon>
        <taxon>Bacillati</taxon>
        <taxon>Bacillota</taxon>
        <taxon>Bacilli</taxon>
        <taxon>Bacillales</taxon>
        <taxon>Sporolactobacillaceae</taxon>
        <taxon>Sporolactobacillus</taxon>
    </lineage>
</organism>
<dbReference type="AlphaFoldDB" id="A0AAU8IE13"/>
<accession>A0AAU8IE13</accession>
<dbReference type="EMBL" id="CP159510">
    <property type="protein sequence ID" value="XCJ16458.1"/>
    <property type="molecule type" value="Genomic_DNA"/>
</dbReference>
<feature type="transmembrane region" description="Helical" evidence="1">
    <location>
        <begin position="157"/>
        <end position="182"/>
    </location>
</feature>
<keyword evidence="1" id="KW-1133">Transmembrane helix</keyword>
<dbReference type="GO" id="GO:0022857">
    <property type="term" value="F:transmembrane transporter activity"/>
    <property type="evidence" value="ECO:0007669"/>
    <property type="project" value="InterPro"/>
</dbReference>
<keyword evidence="1" id="KW-0812">Transmembrane</keyword>
<reference evidence="2" key="1">
    <citation type="submission" date="2024-06" db="EMBL/GenBank/DDBJ databases">
        <authorList>
            <person name="Fan A."/>
            <person name="Zhang F.Y."/>
            <person name="Zhang L."/>
        </authorList>
    </citation>
    <scope>NUCLEOTIDE SEQUENCE</scope>
    <source>
        <strain evidence="2">Y61</strain>
    </source>
</reference>
<dbReference type="NCBIfam" id="TIGR04518">
    <property type="entry name" value="ECF_S_folT_fam"/>
    <property type="match status" value="1"/>
</dbReference>
<dbReference type="InterPro" id="IPR030949">
    <property type="entry name" value="ECF_S_folate_fam"/>
</dbReference>
<feature type="transmembrane region" description="Helical" evidence="1">
    <location>
        <begin position="86"/>
        <end position="105"/>
    </location>
</feature>
<evidence type="ECO:0000256" key="1">
    <source>
        <dbReference type="SAM" id="Phobius"/>
    </source>
</evidence>
<sequence length="194" mass="21504">MSIFTAEYWKTAAKALNNLKVLVLASLLIALSVVLSSFSIPVAENLHITFGYLFMSLGAVIYGPVVGLIVGAVSDIVGFVIHPSGMFFPGYTLSSMLGCFIYGIFFYKARITVLRIFLAKFFVNYIVNIGLGCIWSAMIMGKGYLYFFAHSIVKNTLMLPIEVFLIYTVFQILLPVLVYTGIVSRKQSKHISII</sequence>
<dbReference type="InterPro" id="IPR009825">
    <property type="entry name" value="ECF_substrate-spec-like"/>
</dbReference>
<feature type="transmembrane region" description="Helical" evidence="1">
    <location>
        <begin position="52"/>
        <end position="74"/>
    </location>
</feature>
<feature type="transmembrane region" description="Helical" evidence="1">
    <location>
        <begin position="20"/>
        <end position="40"/>
    </location>
</feature>
<proteinExistence type="predicted"/>
<name>A0AAU8IE13_9BACL</name>
<dbReference type="RefSeq" id="WP_353947962.1">
    <property type="nucleotide sequence ID" value="NZ_CP159510.1"/>
</dbReference>